<feature type="domain" description="STAS" evidence="1">
    <location>
        <begin position="44"/>
        <end position="142"/>
    </location>
</feature>
<dbReference type="PATRIC" id="fig|37919.13.peg.1595"/>
<dbReference type="SUPFAM" id="SSF52091">
    <property type="entry name" value="SpoIIaa-like"/>
    <property type="match status" value="1"/>
</dbReference>
<accession>A0A1B1K119</accession>
<dbReference type="InterPro" id="IPR036513">
    <property type="entry name" value="STAS_dom_sf"/>
</dbReference>
<evidence type="ECO:0000313" key="3">
    <source>
        <dbReference type="Proteomes" id="UP000186108"/>
    </source>
</evidence>
<name>A0A1B1K119_RHOOP</name>
<protein>
    <recommendedName>
        <fullName evidence="1">STAS domain-containing protein</fullName>
    </recommendedName>
</protein>
<evidence type="ECO:0000313" key="2">
    <source>
        <dbReference type="EMBL" id="ANS26282.1"/>
    </source>
</evidence>
<dbReference type="RefSeq" id="WP_065489675.1">
    <property type="nucleotide sequence ID" value="NZ_CP009111.1"/>
</dbReference>
<sequence length="183" mass="18733">MAFFHSVVDSPAQVQSWLADTWRSNTIAAGATEFRIDIDEPPGGPVVIRVAGNVDAGTVPVLSACLGESVLTGHSVVVDLLHVPFLGCPGLAALHRTATDLSAQRCRLTLAASADVRSILDRIGIGAAVPCFDTVANAFHAARAPQTSAASEDPTFPILGPSNCSHAVLAMGPGCPGGQSVAR</sequence>
<dbReference type="PANTHER" id="PTHR33495">
    <property type="entry name" value="ANTI-SIGMA FACTOR ANTAGONIST TM_1081-RELATED-RELATED"/>
    <property type="match status" value="1"/>
</dbReference>
<evidence type="ECO:0000259" key="1">
    <source>
        <dbReference type="PROSITE" id="PS50801"/>
    </source>
</evidence>
<dbReference type="CDD" id="cd07043">
    <property type="entry name" value="STAS_anti-anti-sigma_factors"/>
    <property type="match status" value="1"/>
</dbReference>
<dbReference type="EMBL" id="CP009111">
    <property type="protein sequence ID" value="ANS26282.1"/>
    <property type="molecule type" value="Genomic_DNA"/>
</dbReference>
<proteinExistence type="predicted"/>
<dbReference type="Gene3D" id="3.30.750.24">
    <property type="entry name" value="STAS domain"/>
    <property type="match status" value="1"/>
</dbReference>
<gene>
    <name evidence="2" type="ORF">R1CP_07805</name>
</gene>
<dbReference type="Pfam" id="PF01740">
    <property type="entry name" value="STAS"/>
    <property type="match status" value="1"/>
</dbReference>
<dbReference type="Proteomes" id="UP000186108">
    <property type="component" value="Chromosome"/>
</dbReference>
<organism evidence="2 3">
    <name type="scientific">Rhodococcus opacus</name>
    <name type="common">Nocardia opaca</name>
    <dbReference type="NCBI Taxonomy" id="37919"/>
    <lineage>
        <taxon>Bacteria</taxon>
        <taxon>Bacillati</taxon>
        <taxon>Actinomycetota</taxon>
        <taxon>Actinomycetes</taxon>
        <taxon>Mycobacteriales</taxon>
        <taxon>Nocardiaceae</taxon>
        <taxon>Rhodococcus</taxon>
    </lineage>
</organism>
<dbReference type="PROSITE" id="PS50801">
    <property type="entry name" value="STAS"/>
    <property type="match status" value="1"/>
</dbReference>
<dbReference type="PANTHER" id="PTHR33495:SF2">
    <property type="entry name" value="ANTI-SIGMA FACTOR ANTAGONIST TM_1081-RELATED"/>
    <property type="match status" value="1"/>
</dbReference>
<reference evidence="2 3" key="1">
    <citation type="submission" date="2014-07" db="EMBL/GenBank/DDBJ databases">
        <authorList>
            <person name="Zhang J.E."/>
            <person name="Yang H."/>
            <person name="Guo J."/>
            <person name="Deng Z."/>
            <person name="Luo H."/>
            <person name="Luo M."/>
            <person name="Zhao B."/>
        </authorList>
    </citation>
    <scope>NUCLEOTIDE SEQUENCE [LARGE SCALE GENOMIC DNA]</scope>
    <source>
        <strain evidence="2 3">1CP</strain>
    </source>
</reference>
<dbReference type="AlphaFoldDB" id="A0A1B1K119"/>
<dbReference type="InterPro" id="IPR002645">
    <property type="entry name" value="STAS_dom"/>
</dbReference>
<dbReference type="GO" id="GO:0043856">
    <property type="term" value="F:anti-sigma factor antagonist activity"/>
    <property type="evidence" value="ECO:0007669"/>
    <property type="project" value="TreeGrafter"/>
</dbReference>